<sequence>MPMNGLPLLLTLLLLGATGLAQNTGWLSPSADEGQFGDGPEAYAPAGGFAVGLNQVHRYGGFAVVVPGGSEIVGIEVLVRARRSPTRWGALGVELSGDGGMSWTTTGYTTGSLHPTQWRDHTLGRSTDLWGQAWTRGELGDGVFWVRVHAQGYAELDWVAVRVHYREGVTQALAVTPQLIDLGAITLAHYDAGYREVSPAQRITVSSGAPWSLHVAADAATWAYTGSELPPHKPCAHLEWRVSAFGAGVAGPQTSYVGLSTGQQKVAGGTAGTDLWLEVSLRLRVDYDTTVPGTYELRFTYTLTTP</sequence>
<feature type="chain" id="PRO_5019126972" evidence="1">
    <location>
        <begin position="22"/>
        <end position="306"/>
    </location>
</feature>
<name>A0A410FU62_BIPS1</name>
<protein>
    <submittedName>
        <fullName evidence="2">Uncharacterized protein</fullName>
    </submittedName>
</protein>
<dbReference type="AlphaFoldDB" id="A0A410FU62"/>
<dbReference type="EMBL" id="CP034928">
    <property type="protein sequence ID" value="QAA76596.1"/>
    <property type="molecule type" value="Genomic_DNA"/>
</dbReference>
<reference evidence="3" key="1">
    <citation type="submission" date="2018-12" db="EMBL/GenBank/DDBJ databases">
        <title>Complete genome sequence of an uncultured bacterium of the candidate phylum Bipolaricaulota.</title>
        <authorList>
            <person name="Kadnikov V.V."/>
            <person name="Mardanov A.V."/>
            <person name="Beletsky A.V."/>
            <person name="Frank Y.A."/>
            <person name="Karnachuk O.V."/>
            <person name="Ravin N.V."/>
        </authorList>
    </citation>
    <scope>NUCLEOTIDE SEQUENCE [LARGE SCALE GENOMIC DNA]</scope>
</reference>
<evidence type="ECO:0000313" key="2">
    <source>
        <dbReference type="EMBL" id="QAA76596.1"/>
    </source>
</evidence>
<feature type="signal peptide" evidence="1">
    <location>
        <begin position="1"/>
        <end position="21"/>
    </location>
</feature>
<accession>A0A410FU62</accession>
<dbReference type="KEGG" id="bih:BIP78_0830"/>
<keyword evidence="1" id="KW-0732">Signal</keyword>
<organism evidence="2 3">
    <name type="scientific">Bipolaricaulis sibiricus</name>
    <dbReference type="NCBI Taxonomy" id="2501609"/>
    <lineage>
        <taxon>Bacteria</taxon>
        <taxon>Candidatus Bipolaricaulota</taxon>
        <taxon>Candidatus Bipolaricaulia</taxon>
        <taxon>Candidatus Bipolaricaulales</taxon>
        <taxon>Candidatus Bipolaricaulaceae</taxon>
        <taxon>Candidatus Bipolaricaulis</taxon>
    </lineage>
</organism>
<gene>
    <name evidence="2" type="ORF">BIP78_0830</name>
</gene>
<proteinExistence type="predicted"/>
<evidence type="ECO:0000256" key="1">
    <source>
        <dbReference type="SAM" id="SignalP"/>
    </source>
</evidence>
<evidence type="ECO:0000313" key="3">
    <source>
        <dbReference type="Proteomes" id="UP000287233"/>
    </source>
</evidence>
<dbReference type="Proteomes" id="UP000287233">
    <property type="component" value="Chromosome"/>
</dbReference>